<gene>
    <name evidence="2" type="ORF">J9309_01575</name>
</gene>
<dbReference type="RefSeq" id="WP_230476706.1">
    <property type="nucleotide sequence ID" value="NZ_CP072842.1"/>
</dbReference>
<dbReference type="CDD" id="cd22641">
    <property type="entry name" value="C24-like"/>
    <property type="match status" value="1"/>
</dbReference>
<sequence length="276" mass="30361">MNHINIQQAGGFPMETNTLDAMQKSYEVFNVFGGTIAPLAIISGCQINGNQVSNGYVNINNQLYEFRGGQASEFVIIQQEEEPRNFESGETKIVYIRRWATFGQTSNGSNYPWADFHRVVTNEEMYNRSNHIGFIQDYYGEIANIPTGWSLCDGTNGTPDLRSKFIVGYDDRVSDYNAVGKTGGLKEVALTANQNGRHTHSGSVEIPDHTHTYLKAIKARGYRTQADDNPFGNNESAQTSSAGGGTFTVSVGESGAGEAHENRPPYFVLAKIMYTG</sequence>
<evidence type="ECO:0000256" key="1">
    <source>
        <dbReference type="SAM" id="MobiDB-lite"/>
    </source>
</evidence>
<evidence type="ECO:0008006" key="4">
    <source>
        <dbReference type="Google" id="ProtNLM"/>
    </source>
</evidence>
<feature type="compositionally biased region" description="Polar residues" evidence="1">
    <location>
        <begin position="231"/>
        <end position="251"/>
    </location>
</feature>
<feature type="region of interest" description="Disordered" evidence="1">
    <location>
        <begin position="224"/>
        <end position="259"/>
    </location>
</feature>
<evidence type="ECO:0000313" key="2">
    <source>
        <dbReference type="EMBL" id="QTV06066.1"/>
    </source>
</evidence>
<reference evidence="2 3" key="1">
    <citation type="journal article" date="2021" name="Int. J. Syst. Evol. Microbiol.">
        <title>Faecalibacter bovis sp. nov., isolated from cow faeces.</title>
        <authorList>
            <person name="Li F."/>
            <person name="Zhao W."/>
            <person name="Hong Q."/>
            <person name="Shao Q."/>
            <person name="Song J."/>
            <person name="Yang S."/>
        </authorList>
    </citation>
    <scope>NUCLEOTIDE SEQUENCE [LARGE SCALE GENOMIC DNA]</scope>
    <source>
        <strain evidence="2 3">ZY171143</strain>
    </source>
</reference>
<protein>
    <recommendedName>
        <fullName evidence="4">Phage tail collar domain-containing protein</fullName>
    </recommendedName>
</protein>
<reference evidence="3" key="2">
    <citation type="submission" date="2021-04" db="EMBL/GenBank/DDBJ databases">
        <title>Taxonomy of Flavobacteriaceae bacterium ZY171143.</title>
        <authorList>
            <person name="Li F."/>
        </authorList>
    </citation>
    <scope>NUCLEOTIDE SEQUENCE [LARGE SCALE GENOMIC DNA]</scope>
    <source>
        <strain evidence="3">ZY171143</strain>
    </source>
</reference>
<dbReference type="Proteomes" id="UP000672011">
    <property type="component" value="Chromosome"/>
</dbReference>
<organism evidence="2 3">
    <name type="scientific">Faecalibacter bovis</name>
    <dbReference type="NCBI Taxonomy" id="2898187"/>
    <lineage>
        <taxon>Bacteria</taxon>
        <taxon>Pseudomonadati</taxon>
        <taxon>Bacteroidota</taxon>
        <taxon>Flavobacteriia</taxon>
        <taxon>Flavobacteriales</taxon>
        <taxon>Weeksellaceae</taxon>
        <taxon>Faecalibacter</taxon>
    </lineage>
</organism>
<proteinExistence type="predicted"/>
<keyword evidence="3" id="KW-1185">Reference proteome</keyword>
<dbReference type="EMBL" id="CP072842">
    <property type="protein sequence ID" value="QTV06066.1"/>
    <property type="molecule type" value="Genomic_DNA"/>
</dbReference>
<name>A0ABX7XDR8_9FLAO</name>
<evidence type="ECO:0000313" key="3">
    <source>
        <dbReference type="Proteomes" id="UP000672011"/>
    </source>
</evidence>
<dbReference type="SUPFAM" id="SSF88874">
    <property type="entry name" value="Receptor-binding domain of short tail fibre protein gp12"/>
    <property type="match status" value="1"/>
</dbReference>
<accession>A0ABX7XDR8</accession>